<evidence type="ECO:0000256" key="1">
    <source>
        <dbReference type="SAM" id="MobiDB-lite"/>
    </source>
</evidence>
<protein>
    <submittedName>
        <fullName evidence="2">Uncharacterized protein</fullName>
    </submittedName>
</protein>
<dbReference type="RefSeq" id="WP_077121066.1">
    <property type="nucleotide sequence ID" value="NZ_LOKT01000002.1"/>
</dbReference>
<evidence type="ECO:0000313" key="2">
    <source>
        <dbReference type="EMBL" id="ONM46353.1"/>
    </source>
</evidence>
<dbReference type="Pfam" id="PF10824">
    <property type="entry name" value="T7SS_ESX_EspC"/>
    <property type="match status" value="1"/>
</dbReference>
<name>A0A1W0B2J4_9NOCA</name>
<gene>
    <name evidence="2" type="ORF">B0T46_23510</name>
</gene>
<feature type="compositionally biased region" description="Low complexity" evidence="1">
    <location>
        <begin position="178"/>
        <end position="213"/>
    </location>
</feature>
<dbReference type="InterPro" id="IPR022536">
    <property type="entry name" value="EspC"/>
</dbReference>
<proteinExistence type="predicted"/>
<dbReference type="Proteomes" id="UP000188836">
    <property type="component" value="Unassembled WGS sequence"/>
</dbReference>
<accession>A0A1W0B2J4</accession>
<feature type="compositionally biased region" description="Gly residues" evidence="1">
    <location>
        <begin position="214"/>
        <end position="240"/>
    </location>
</feature>
<reference evidence="2 3" key="1">
    <citation type="journal article" date="2016" name="Antonie Van Leeuwenhoek">
        <title>Nocardia donostiensis sp. nov., isolated from human respiratory specimens.</title>
        <authorList>
            <person name="Ercibengoa M."/>
            <person name="Bell M."/>
            <person name="Marimon J.M."/>
            <person name="Humrighouse B."/>
            <person name="Klenk H.P."/>
            <person name="Potter G."/>
            <person name="Perez-Trallero E."/>
        </authorList>
    </citation>
    <scope>NUCLEOTIDE SEQUENCE [LARGE SCALE GENOMIC DNA]</scope>
    <source>
        <strain evidence="2 3">X1655</strain>
    </source>
</reference>
<sequence length="658" mass="66824">MPDGLYIEPAVLRQLASQHDQVARDTREWAKPPTEWLANFEPTYGKIADPVKRALERYYDARQRAGEALAKEHENTRDSLLAAADAYEQADEDMGRNIGRIADPDGSGLLVPAGPTPNGLITPGLDGPSSSGATPVDAPPGDVSAPAATTATPPPAATSATSPTGGETMAPAASANQGATAAVPPTGTDGTTTTPGASGTPAAAAANGAMAPGGTYGGPLGPSGPSGGPSGPSAGGGGGGGDDRVSSPPPGGPTDGTPIPAVTPFGAAVAAAKDKAAEPDYVVGGAVSDDLVIARTLLSAVLAAAEPAIGMTWAVSVMRGPAGAGVFITSNEGRGWLPAGLFLPREVSTPWLWDELLNDGSHESASPWEGVSDPARVLAEFGLAWGAKANAKLSALVSSGPIDSGLRTRFADVPMEDLVGPAYDLDLRVLTPDTVDRLDLAGSIPAREQVSVVPDANVRSRCVELAVDAQAQLARSATAPVEAAASRAIRDRILAAVQANSPVPRQWWDELQEADDLLAASMIPRRVDVGRVGLGELRVDDEVSDLRAMAWERRCNELVALLAQEPSRQSLRDAVFAHEQIVNHPAFVQIPPSVAATETEHVARPAAGTGTVSASEQATAPVQASAPPAGAVSPPPVVAGPPAGAVPPVTPPDTAQGR</sequence>
<feature type="region of interest" description="Disordered" evidence="1">
    <location>
        <begin position="599"/>
        <end position="658"/>
    </location>
</feature>
<feature type="compositionally biased region" description="Low complexity" evidence="1">
    <location>
        <begin position="144"/>
        <end position="164"/>
    </location>
</feature>
<feature type="compositionally biased region" description="Pro residues" evidence="1">
    <location>
        <begin position="633"/>
        <end position="651"/>
    </location>
</feature>
<dbReference type="GO" id="GO:0009306">
    <property type="term" value="P:protein secretion"/>
    <property type="evidence" value="ECO:0007669"/>
    <property type="project" value="InterPro"/>
</dbReference>
<dbReference type="AlphaFoldDB" id="A0A1W0B2J4"/>
<keyword evidence="3" id="KW-1185">Reference proteome</keyword>
<dbReference type="OrthoDB" id="4495983at2"/>
<dbReference type="STRING" id="1538463.B0T36_03100"/>
<feature type="region of interest" description="Disordered" evidence="1">
    <location>
        <begin position="101"/>
        <end position="261"/>
    </location>
</feature>
<organism evidence="2 3">
    <name type="scientific">Nocardia donostiensis</name>
    <dbReference type="NCBI Taxonomy" id="1538463"/>
    <lineage>
        <taxon>Bacteria</taxon>
        <taxon>Bacillati</taxon>
        <taxon>Actinomycetota</taxon>
        <taxon>Actinomycetes</taxon>
        <taxon>Mycobacteriales</taxon>
        <taxon>Nocardiaceae</taxon>
        <taxon>Nocardia</taxon>
    </lineage>
</organism>
<feature type="compositionally biased region" description="Low complexity" evidence="1">
    <location>
        <begin position="620"/>
        <end position="632"/>
    </location>
</feature>
<dbReference type="EMBL" id="MUMY01000026">
    <property type="protein sequence ID" value="ONM46353.1"/>
    <property type="molecule type" value="Genomic_DNA"/>
</dbReference>
<comment type="caution">
    <text evidence="2">The sequence shown here is derived from an EMBL/GenBank/DDBJ whole genome shotgun (WGS) entry which is preliminary data.</text>
</comment>
<evidence type="ECO:0000313" key="3">
    <source>
        <dbReference type="Proteomes" id="UP000188836"/>
    </source>
</evidence>